<dbReference type="InterPro" id="IPR036942">
    <property type="entry name" value="Beta-barrel_TonB_sf"/>
</dbReference>
<evidence type="ECO:0000256" key="1">
    <source>
        <dbReference type="ARBA" id="ARBA00004571"/>
    </source>
</evidence>
<dbReference type="InterPro" id="IPR012910">
    <property type="entry name" value="Plug_dom"/>
</dbReference>
<dbReference type="Gene3D" id="2.170.130.10">
    <property type="entry name" value="TonB-dependent receptor, plug domain"/>
    <property type="match status" value="1"/>
</dbReference>
<dbReference type="InterPro" id="IPR039426">
    <property type="entry name" value="TonB-dep_rcpt-like"/>
</dbReference>
<accession>A0ABU3Q5L0</accession>
<feature type="signal peptide" evidence="11">
    <location>
        <begin position="1"/>
        <end position="32"/>
    </location>
</feature>
<evidence type="ECO:0000256" key="4">
    <source>
        <dbReference type="ARBA" id="ARBA00022692"/>
    </source>
</evidence>
<evidence type="ECO:0000313" key="15">
    <source>
        <dbReference type="Proteomes" id="UP001259572"/>
    </source>
</evidence>
<evidence type="ECO:0000256" key="3">
    <source>
        <dbReference type="ARBA" id="ARBA00022452"/>
    </source>
</evidence>
<evidence type="ECO:0000256" key="11">
    <source>
        <dbReference type="SAM" id="SignalP"/>
    </source>
</evidence>
<evidence type="ECO:0000256" key="7">
    <source>
        <dbReference type="ARBA" id="ARBA00023237"/>
    </source>
</evidence>
<dbReference type="Pfam" id="PF07715">
    <property type="entry name" value="Plug"/>
    <property type="match status" value="1"/>
</dbReference>
<evidence type="ECO:0000256" key="6">
    <source>
        <dbReference type="ARBA" id="ARBA00023136"/>
    </source>
</evidence>
<comment type="similarity">
    <text evidence="8 9">Belongs to the TonB-dependent receptor family.</text>
</comment>
<keyword evidence="6 8" id="KW-0472">Membrane</keyword>
<organism evidence="14 15">
    <name type="scientific">Sphingosinicella rhizophila</name>
    <dbReference type="NCBI Taxonomy" id="3050082"/>
    <lineage>
        <taxon>Bacteria</taxon>
        <taxon>Pseudomonadati</taxon>
        <taxon>Pseudomonadota</taxon>
        <taxon>Alphaproteobacteria</taxon>
        <taxon>Sphingomonadales</taxon>
        <taxon>Sphingosinicellaceae</taxon>
        <taxon>Sphingosinicella</taxon>
    </lineage>
</organism>
<evidence type="ECO:0000259" key="13">
    <source>
        <dbReference type="Pfam" id="PF07715"/>
    </source>
</evidence>
<sequence length="927" mass="97527">MKAFLGRAGWLSGSGSALAVAAVILCAGSASAQTTAASADETPEEQAGAGESGDETEIVVTGSRIERAGFEQPTPTTVLGNTEIRQAAQPNLQQVLNQQPQVRNSSSATTNAASTNTGVASVDLRGLGAARTLTLINGRRFVGDNNLNFVPTNLVERVELVTGGASAAWGSDAVAGVVNIILNDKLEGIHLGANTGISSRGDGFRYGFDGAFGTEFAGGKGHFMIGAEYLRDKGIGTTGFNDRPWFGAGLVTVPGSCINAGGLAAPCRELRPGVPNLGPLTYGGTVLSGANAGLVFNNDGTLRAARPEDAINLYTTINVASPVERIGSYARLSYDIGNATIWVDAAYGRAKTNQSFIIDPADAVLVSVLLGDNAFLPPQLAATGEPFFVLGRYSRDTFFTRLDATRETFEGAVGIDGTFGNGWKYSAHFSHGEVDTTELLLNSSIPGNFARALDAVQTAGGIACRVNADPDPTNDDPACVPFNPFGEGNASQAAADYVRGTQSIFGTRKLDSAGIELQGDPFSTWAGPVTVAVGAEARWEEQIQDNGALDKLRVPDAHGNPVSIFGSPLYAEPLNGGFNVKEAFAEALVPLINGDQVKVELNGAARYSDYSRSGGIWSWKVGGTARLFDSLLLRVTRSRDIRAPSIGELFNASGLAIREAVDRDPPAAPGPGYDPNPMVRVTEGGNPDLVPEISRTWTVGGSFTPSFFQGFSLSVDYYDIKINGAIGTPDTASITADCAAGDTEACDRITRDPVSGTITDVRATNANIASLRTNGIDIEAAYVLPMSRVSNMPGALRFRALATYVNELVIDGVNKAGSVGDIAIGGIPHWRGNFSATYQSDTYGLDLRIRYVGGGKFDASQPNIVNNDVGARTYVDLGAQFKVADKFTFFGNVRNLFDKDPPLVVQLGGFNYDSVGRYFTAGIRLDF</sequence>
<dbReference type="Gene3D" id="2.40.170.20">
    <property type="entry name" value="TonB-dependent receptor, beta-barrel domain"/>
    <property type="match status" value="1"/>
</dbReference>
<dbReference type="PANTHER" id="PTHR47234">
    <property type="match status" value="1"/>
</dbReference>
<keyword evidence="4 8" id="KW-0812">Transmembrane</keyword>
<dbReference type="PROSITE" id="PS52016">
    <property type="entry name" value="TONB_DEPENDENT_REC_3"/>
    <property type="match status" value="1"/>
</dbReference>
<feature type="region of interest" description="Disordered" evidence="10">
    <location>
        <begin position="35"/>
        <end position="57"/>
    </location>
</feature>
<dbReference type="PANTHER" id="PTHR47234:SF2">
    <property type="entry name" value="TONB-DEPENDENT RECEPTOR"/>
    <property type="match status" value="1"/>
</dbReference>
<keyword evidence="3 8" id="KW-1134">Transmembrane beta strand</keyword>
<keyword evidence="7 8" id="KW-0998">Cell outer membrane</keyword>
<dbReference type="Proteomes" id="UP001259572">
    <property type="component" value="Unassembled WGS sequence"/>
</dbReference>
<keyword evidence="5 9" id="KW-0798">TonB box</keyword>
<keyword evidence="14" id="KW-0675">Receptor</keyword>
<keyword evidence="2 8" id="KW-0813">Transport</keyword>
<evidence type="ECO:0000256" key="9">
    <source>
        <dbReference type="RuleBase" id="RU003357"/>
    </source>
</evidence>
<evidence type="ECO:0000313" key="14">
    <source>
        <dbReference type="EMBL" id="MDT9598696.1"/>
    </source>
</evidence>
<evidence type="ECO:0000256" key="5">
    <source>
        <dbReference type="ARBA" id="ARBA00023077"/>
    </source>
</evidence>
<protein>
    <submittedName>
        <fullName evidence="14">TonB-dependent receptor</fullName>
    </submittedName>
</protein>
<dbReference type="InterPro" id="IPR037066">
    <property type="entry name" value="Plug_dom_sf"/>
</dbReference>
<dbReference type="Pfam" id="PF00593">
    <property type="entry name" value="TonB_dep_Rec_b-barrel"/>
    <property type="match status" value="1"/>
</dbReference>
<dbReference type="EMBL" id="JAVUPU010000003">
    <property type="protein sequence ID" value="MDT9598696.1"/>
    <property type="molecule type" value="Genomic_DNA"/>
</dbReference>
<comment type="caution">
    <text evidence="14">The sequence shown here is derived from an EMBL/GenBank/DDBJ whole genome shotgun (WGS) entry which is preliminary data.</text>
</comment>
<feature type="chain" id="PRO_5046944139" evidence="11">
    <location>
        <begin position="33"/>
        <end position="927"/>
    </location>
</feature>
<keyword evidence="11" id="KW-0732">Signal</keyword>
<name>A0ABU3Q5L0_9SPHN</name>
<reference evidence="14 15" key="1">
    <citation type="submission" date="2023-05" db="EMBL/GenBank/DDBJ databases">
        <authorList>
            <person name="Guo Y."/>
        </authorList>
    </citation>
    <scope>NUCLEOTIDE SEQUENCE [LARGE SCALE GENOMIC DNA]</scope>
    <source>
        <strain evidence="14 15">GR2756</strain>
    </source>
</reference>
<feature type="domain" description="TonB-dependent receptor plug" evidence="13">
    <location>
        <begin position="71"/>
        <end position="177"/>
    </location>
</feature>
<keyword evidence="15" id="KW-1185">Reference proteome</keyword>
<evidence type="ECO:0000256" key="2">
    <source>
        <dbReference type="ARBA" id="ARBA00022448"/>
    </source>
</evidence>
<dbReference type="InterPro" id="IPR000531">
    <property type="entry name" value="Beta-barrel_TonB"/>
</dbReference>
<evidence type="ECO:0000256" key="10">
    <source>
        <dbReference type="SAM" id="MobiDB-lite"/>
    </source>
</evidence>
<comment type="subcellular location">
    <subcellularLocation>
        <location evidence="1 8">Cell outer membrane</location>
        <topology evidence="1 8">Multi-pass membrane protein</topology>
    </subcellularLocation>
</comment>
<proteinExistence type="inferred from homology"/>
<evidence type="ECO:0000259" key="12">
    <source>
        <dbReference type="Pfam" id="PF00593"/>
    </source>
</evidence>
<dbReference type="SUPFAM" id="SSF56935">
    <property type="entry name" value="Porins"/>
    <property type="match status" value="1"/>
</dbReference>
<dbReference type="RefSeq" id="WP_315724969.1">
    <property type="nucleotide sequence ID" value="NZ_JAVUPU010000003.1"/>
</dbReference>
<feature type="domain" description="TonB-dependent receptor-like beta-barrel" evidence="12">
    <location>
        <begin position="389"/>
        <end position="896"/>
    </location>
</feature>
<evidence type="ECO:0000256" key="8">
    <source>
        <dbReference type="PROSITE-ProRule" id="PRU01360"/>
    </source>
</evidence>
<gene>
    <name evidence="14" type="ORF">RQX22_07035</name>
</gene>